<dbReference type="InterPro" id="IPR036938">
    <property type="entry name" value="PAP2/HPO_sf"/>
</dbReference>
<proteinExistence type="predicted"/>
<dbReference type="AlphaFoldDB" id="A0A370KFI7"/>
<dbReference type="EMBL" id="NAAC01000045">
    <property type="protein sequence ID" value="RDJ03026.1"/>
    <property type="molecule type" value="Genomic_DNA"/>
</dbReference>
<feature type="transmembrane region" description="Helical" evidence="1">
    <location>
        <begin position="105"/>
        <end position="122"/>
    </location>
</feature>
<dbReference type="RefSeq" id="WP_114715708.1">
    <property type="nucleotide sequence ID" value="NZ_KZ857269.1"/>
</dbReference>
<dbReference type="Proteomes" id="UP000254939">
    <property type="component" value="Unassembled WGS sequence"/>
</dbReference>
<evidence type="ECO:0000256" key="1">
    <source>
        <dbReference type="SAM" id="Phobius"/>
    </source>
</evidence>
<dbReference type="SUPFAM" id="SSF48317">
    <property type="entry name" value="Acid phosphatase/Vanadium-dependent haloperoxidase"/>
    <property type="match status" value="1"/>
</dbReference>
<dbReference type="OrthoDB" id="9801622at2"/>
<name>A0A370KFI7_9HYPH</name>
<dbReference type="PANTHER" id="PTHR14969:SF13">
    <property type="entry name" value="AT30094P"/>
    <property type="match status" value="1"/>
</dbReference>
<evidence type="ECO:0000313" key="3">
    <source>
        <dbReference type="EMBL" id="RDJ03026.1"/>
    </source>
</evidence>
<feature type="transmembrane region" description="Helical" evidence="1">
    <location>
        <begin position="150"/>
        <end position="168"/>
    </location>
</feature>
<protein>
    <submittedName>
        <fullName evidence="3">Phosphatase PAP2 family protein</fullName>
    </submittedName>
</protein>
<dbReference type="Pfam" id="PF01569">
    <property type="entry name" value="PAP2"/>
    <property type="match status" value="1"/>
</dbReference>
<gene>
    <name evidence="3" type="ORF">B5K06_31585</name>
</gene>
<sequence length="182" mass="19532">MYELDAAVTGWINHLAGNDALDQILIMISAFGVPLLVIAVIGQWWSGSDRTRTRHALLAAGLAFLIGLGLNQIILLFDGRIRPYDAGVTRLLIERSADPSFPSDHATAVFAIAAALLLHGLSRRGTFFLLAATIIAFSRVYIGTHYVSDVAGGALTGVFAALVVKAIYRPATRLDRFVTGIL</sequence>
<feature type="domain" description="Phosphatidic acid phosphatase type 2/haloperoxidase" evidence="2">
    <location>
        <begin position="56"/>
        <end position="165"/>
    </location>
</feature>
<dbReference type="Gene3D" id="1.20.144.10">
    <property type="entry name" value="Phosphatidic acid phosphatase type 2/haloperoxidase"/>
    <property type="match status" value="1"/>
</dbReference>
<keyword evidence="1" id="KW-0472">Membrane</keyword>
<feature type="transmembrane region" description="Helical" evidence="1">
    <location>
        <begin position="127"/>
        <end position="144"/>
    </location>
</feature>
<accession>A0A370KFI7</accession>
<evidence type="ECO:0000313" key="4">
    <source>
        <dbReference type="Proteomes" id="UP000254939"/>
    </source>
</evidence>
<dbReference type="PANTHER" id="PTHR14969">
    <property type="entry name" value="SPHINGOSINE-1-PHOSPHATE PHOSPHOHYDROLASE"/>
    <property type="match status" value="1"/>
</dbReference>
<organism evidence="3 4">
    <name type="scientific">Rhizobium grahamii</name>
    <dbReference type="NCBI Taxonomy" id="1120045"/>
    <lineage>
        <taxon>Bacteria</taxon>
        <taxon>Pseudomonadati</taxon>
        <taxon>Pseudomonadota</taxon>
        <taxon>Alphaproteobacteria</taxon>
        <taxon>Hyphomicrobiales</taxon>
        <taxon>Rhizobiaceae</taxon>
        <taxon>Rhizobium/Agrobacterium group</taxon>
        <taxon>Rhizobium</taxon>
    </lineage>
</organism>
<feature type="transmembrane region" description="Helical" evidence="1">
    <location>
        <begin position="24"/>
        <end position="45"/>
    </location>
</feature>
<feature type="transmembrane region" description="Helical" evidence="1">
    <location>
        <begin position="57"/>
        <end position="77"/>
    </location>
</feature>
<keyword evidence="1" id="KW-1133">Transmembrane helix</keyword>
<reference evidence="3 4" key="1">
    <citation type="submission" date="2017-03" db="EMBL/GenBank/DDBJ databases">
        <title>Genome analysis of Rhizobial strains effectives or ineffectives for nitrogen fixation isolated from bean seeds.</title>
        <authorList>
            <person name="Peralta H."/>
            <person name="Aguilar-Vera A."/>
            <person name="Mora Y."/>
            <person name="Vargas-Lagunas C."/>
            <person name="Girard L."/>
            <person name="Mora J."/>
        </authorList>
    </citation>
    <scope>NUCLEOTIDE SEQUENCE [LARGE SCALE GENOMIC DNA]</scope>
    <source>
        <strain evidence="3 4">CCGM3</strain>
    </source>
</reference>
<keyword evidence="1" id="KW-0812">Transmembrane</keyword>
<evidence type="ECO:0000259" key="2">
    <source>
        <dbReference type="SMART" id="SM00014"/>
    </source>
</evidence>
<comment type="caution">
    <text evidence="3">The sequence shown here is derived from an EMBL/GenBank/DDBJ whole genome shotgun (WGS) entry which is preliminary data.</text>
</comment>
<dbReference type="SMART" id="SM00014">
    <property type="entry name" value="acidPPc"/>
    <property type="match status" value="1"/>
</dbReference>
<dbReference type="InterPro" id="IPR000326">
    <property type="entry name" value="PAP2/HPO"/>
</dbReference>